<evidence type="ECO:0000256" key="12">
    <source>
        <dbReference type="ARBA" id="ARBA00029757"/>
    </source>
</evidence>
<comment type="similarity">
    <text evidence="13">Belongs to the LpxK family.</text>
</comment>
<evidence type="ECO:0000313" key="14">
    <source>
        <dbReference type="EMBL" id="PZV82241.1"/>
    </source>
</evidence>
<protein>
    <recommendedName>
        <fullName evidence="4 13">Tetraacyldisaccharide 4'-kinase</fullName>
        <ecNumber evidence="3 13">2.7.1.130</ecNumber>
    </recommendedName>
    <alternativeName>
        <fullName evidence="12 13">Lipid A 4'-kinase</fullName>
    </alternativeName>
</protein>
<comment type="function">
    <text evidence="1 13">Transfers the gamma-phosphate of ATP to the 4'-position of a tetraacyldisaccharide 1-phosphate intermediate (termed DS-1-P) to form tetraacyldisaccharide 1,4'-bis-phosphate (lipid IVA).</text>
</comment>
<evidence type="ECO:0000256" key="2">
    <source>
        <dbReference type="ARBA" id="ARBA00004870"/>
    </source>
</evidence>
<dbReference type="EC" id="2.7.1.130" evidence="3 13"/>
<keyword evidence="8 13" id="KW-0547">Nucleotide-binding</keyword>
<dbReference type="GO" id="GO:0009029">
    <property type="term" value="F:lipid-A 4'-kinase activity"/>
    <property type="evidence" value="ECO:0007669"/>
    <property type="project" value="UniProtKB-UniRule"/>
</dbReference>
<dbReference type="UniPathway" id="UPA00359">
    <property type="reaction ID" value="UER00482"/>
</dbReference>
<evidence type="ECO:0000256" key="8">
    <source>
        <dbReference type="ARBA" id="ARBA00022741"/>
    </source>
</evidence>
<dbReference type="SUPFAM" id="SSF52540">
    <property type="entry name" value="P-loop containing nucleoside triphosphate hydrolases"/>
    <property type="match status" value="1"/>
</dbReference>
<feature type="binding site" evidence="13">
    <location>
        <begin position="47"/>
        <end position="54"/>
    </location>
    <ligand>
        <name>ATP</name>
        <dbReference type="ChEBI" id="CHEBI:30616"/>
    </ligand>
</feature>
<evidence type="ECO:0000256" key="13">
    <source>
        <dbReference type="HAMAP-Rule" id="MF_00409"/>
    </source>
</evidence>
<sequence>MPWYGVFLLPFAFLFRCITDVRNILFDLGWIRSYQSPIRTLVVGNLSVGGTGKTPMVEFLIGHLRESHAIASLSRGYGRRSKGFLQANPGSSAQEIGDEPLQIYGKFEEEIPVFVGEDRVNALHMMAQSHPQLGLVVLDDAFQHRRLQPDFSIILTPYSKPFFKDFLLPLGRLRERRGNVKRADMVIVTKSPELLSQSEQESYLISIRKYACRDIPVFFSKIGYGKPKWIWGKSTEFHSRVVLIAGLADNTLFWNFCKSNFEVLEFVSFADHYDYGPKEAHQILGIWKKHRDSSPVFLTTEKDAVKLKSLAEQEKLEEISIFALPIQVKFESDEQENLLRIIREKFIEK</sequence>
<accession>A0A326RSN8</accession>
<comment type="catalytic activity">
    <reaction evidence="13">
        <text>a lipid A disaccharide + ATP = a lipid IVA + ADP + H(+)</text>
        <dbReference type="Rhea" id="RHEA:67840"/>
        <dbReference type="ChEBI" id="CHEBI:15378"/>
        <dbReference type="ChEBI" id="CHEBI:30616"/>
        <dbReference type="ChEBI" id="CHEBI:176343"/>
        <dbReference type="ChEBI" id="CHEBI:176425"/>
        <dbReference type="ChEBI" id="CHEBI:456216"/>
        <dbReference type="EC" id="2.7.1.130"/>
    </reaction>
</comment>
<keyword evidence="10 13" id="KW-0067">ATP-binding</keyword>
<dbReference type="PANTHER" id="PTHR42724:SF1">
    <property type="entry name" value="TETRAACYLDISACCHARIDE 4'-KINASE, MITOCHONDRIAL-RELATED"/>
    <property type="match status" value="1"/>
</dbReference>
<evidence type="ECO:0000256" key="5">
    <source>
        <dbReference type="ARBA" id="ARBA00022516"/>
    </source>
</evidence>
<evidence type="ECO:0000256" key="10">
    <source>
        <dbReference type="ARBA" id="ARBA00022840"/>
    </source>
</evidence>
<dbReference type="GO" id="GO:0005886">
    <property type="term" value="C:plasma membrane"/>
    <property type="evidence" value="ECO:0007669"/>
    <property type="project" value="TreeGrafter"/>
</dbReference>
<organism evidence="14 15">
    <name type="scientific">Algoriphagus aquaeductus</name>
    <dbReference type="NCBI Taxonomy" id="475299"/>
    <lineage>
        <taxon>Bacteria</taxon>
        <taxon>Pseudomonadati</taxon>
        <taxon>Bacteroidota</taxon>
        <taxon>Cytophagia</taxon>
        <taxon>Cytophagales</taxon>
        <taxon>Cyclobacteriaceae</taxon>
        <taxon>Algoriphagus</taxon>
    </lineage>
</organism>
<dbReference type="Pfam" id="PF02606">
    <property type="entry name" value="LpxK"/>
    <property type="match status" value="1"/>
</dbReference>
<dbReference type="GO" id="GO:0009244">
    <property type="term" value="P:lipopolysaccharide core region biosynthetic process"/>
    <property type="evidence" value="ECO:0007669"/>
    <property type="project" value="TreeGrafter"/>
</dbReference>
<evidence type="ECO:0000256" key="4">
    <source>
        <dbReference type="ARBA" id="ARBA00016436"/>
    </source>
</evidence>
<keyword evidence="5 13" id="KW-0444">Lipid biosynthesis</keyword>
<dbReference type="EMBL" id="QKTX01000009">
    <property type="protein sequence ID" value="PZV82241.1"/>
    <property type="molecule type" value="Genomic_DNA"/>
</dbReference>
<dbReference type="RefSeq" id="WP_111393383.1">
    <property type="nucleotide sequence ID" value="NZ_QKTX01000009.1"/>
</dbReference>
<keyword evidence="6 13" id="KW-0441">Lipid A biosynthesis</keyword>
<gene>
    <name evidence="13" type="primary">lpxK</name>
    <name evidence="14" type="ORF">CLV31_109102</name>
</gene>
<keyword evidence="9 13" id="KW-0418">Kinase</keyword>
<evidence type="ECO:0000256" key="7">
    <source>
        <dbReference type="ARBA" id="ARBA00022679"/>
    </source>
</evidence>
<name>A0A326RSN8_9BACT</name>
<comment type="pathway">
    <text evidence="2 13">Glycolipid biosynthesis; lipid IV(A) biosynthesis; lipid IV(A) from (3R)-3-hydroxytetradecanoyl-[acyl-carrier-protein] and UDP-N-acetyl-alpha-D-glucosamine: step 6/6.</text>
</comment>
<keyword evidence="7 13" id="KW-0808">Transferase</keyword>
<proteinExistence type="inferred from homology"/>
<dbReference type="PANTHER" id="PTHR42724">
    <property type="entry name" value="TETRAACYLDISACCHARIDE 4'-KINASE"/>
    <property type="match status" value="1"/>
</dbReference>
<dbReference type="InterPro" id="IPR027417">
    <property type="entry name" value="P-loop_NTPase"/>
</dbReference>
<evidence type="ECO:0000256" key="9">
    <source>
        <dbReference type="ARBA" id="ARBA00022777"/>
    </source>
</evidence>
<keyword evidence="11 13" id="KW-0443">Lipid metabolism</keyword>
<keyword evidence="15" id="KW-1185">Reference proteome</keyword>
<reference evidence="14 15" key="1">
    <citation type="submission" date="2018-06" db="EMBL/GenBank/DDBJ databases">
        <title>Genomic Encyclopedia of Archaeal and Bacterial Type Strains, Phase II (KMG-II): from individual species to whole genera.</title>
        <authorList>
            <person name="Goeker M."/>
        </authorList>
    </citation>
    <scope>NUCLEOTIDE SEQUENCE [LARGE SCALE GENOMIC DNA]</scope>
    <source>
        <strain evidence="14 15">T4</strain>
    </source>
</reference>
<dbReference type="GO" id="GO:0009245">
    <property type="term" value="P:lipid A biosynthetic process"/>
    <property type="evidence" value="ECO:0007669"/>
    <property type="project" value="UniProtKB-UniRule"/>
</dbReference>
<dbReference type="InterPro" id="IPR003758">
    <property type="entry name" value="LpxK"/>
</dbReference>
<comment type="caution">
    <text evidence="14">The sequence shown here is derived from an EMBL/GenBank/DDBJ whole genome shotgun (WGS) entry which is preliminary data.</text>
</comment>
<dbReference type="OrthoDB" id="9766423at2"/>
<evidence type="ECO:0000256" key="6">
    <source>
        <dbReference type="ARBA" id="ARBA00022556"/>
    </source>
</evidence>
<dbReference type="NCBIfam" id="TIGR00682">
    <property type="entry name" value="lpxK"/>
    <property type="match status" value="1"/>
</dbReference>
<evidence type="ECO:0000313" key="15">
    <source>
        <dbReference type="Proteomes" id="UP000248917"/>
    </source>
</evidence>
<dbReference type="HAMAP" id="MF_00409">
    <property type="entry name" value="LpxK"/>
    <property type="match status" value="1"/>
</dbReference>
<dbReference type="GO" id="GO:0005524">
    <property type="term" value="F:ATP binding"/>
    <property type="evidence" value="ECO:0007669"/>
    <property type="project" value="UniProtKB-UniRule"/>
</dbReference>
<evidence type="ECO:0000256" key="1">
    <source>
        <dbReference type="ARBA" id="ARBA00002274"/>
    </source>
</evidence>
<evidence type="ECO:0000256" key="3">
    <source>
        <dbReference type="ARBA" id="ARBA00012071"/>
    </source>
</evidence>
<dbReference type="Proteomes" id="UP000248917">
    <property type="component" value="Unassembled WGS sequence"/>
</dbReference>
<dbReference type="AlphaFoldDB" id="A0A326RSN8"/>
<evidence type="ECO:0000256" key="11">
    <source>
        <dbReference type="ARBA" id="ARBA00023098"/>
    </source>
</evidence>